<sequence length="270" mass="28963">MVTSAEPSNLVEVSETTYPVAAVAWLVGTDQKSVLEIGAGDGALTGQLVALGHDVHATDSSAAAVERLAELHPGVRTSAATAERLPNLDASVDVVVARNFHTYDEEAALTEFSRVLRPGGHVAVVIETLDTKIPWVRKFARLLGDETAAPETPDSIVQSTKFGFVDADSFRHWTTVHRDGLCALALLDPRVATMDAAAKERLLDDVRALYDDYGRGPDGMQLPQIAHCFRAGVIEHPWSVPPRDGADGEADPAQPAGEHDDDDGLLIDFR</sequence>
<name>A0A4R1CFE9_9ACTN</name>
<dbReference type="Gene3D" id="3.40.50.150">
    <property type="entry name" value="Vaccinia Virus protein VP39"/>
    <property type="match status" value="1"/>
</dbReference>
<dbReference type="OrthoDB" id="9797252at2"/>
<evidence type="ECO:0000256" key="2">
    <source>
        <dbReference type="ARBA" id="ARBA00022679"/>
    </source>
</evidence>
<evidence type="ECO:0000256" key="1">
    <source>
        <dbReference type="ARBA" id="ARBA00022603"/>
    </source>
</evidence>
<dbReference type="InterPro" id="IPR051052">
    <property type="entry name" value="Diverse_substrate_MTase"/>
</dbReference>
<dbReference type="AlphaFoldDB" id="A0A4R1CFE9"/>
<evidence type="ECO:0000313" key="6">
    <source>
        <dbReference type="Proteomes" id="UP000295453"/>
    </source>
</evidence>
<evidence type="ECO:0000313" key="5">
    <source>
        <dbReference type="EMBL" id="TCJ29890.1"/>
    </source>
</evidence>
<dbReference type="SUPFAM" id="SSF53335">
    <property type="entry name" value="S-adenosyl-L-methionine-dependent methyltransferases"/>
    <property type="match status" value="1"/>
</dbReference>
<dbReference type="PANTHER" id="PTHR44942:SF4">
    <property type="entry name" value="METHYLTRANSFERASE TYPE 11 DOMAIN-CONTAINING PROTEIN"/>
    <property type="match status" value="1"/>
</dbReference>
<dbReference type="Proteomes" id="UP000295453">
    <property type="component" value="Unassembled WGS sequence"/>
</dbReference>
<keyword evidence="6" id="KW-1185">Reference proteome</keyword>
<dbReference type="CDD" id="cd02440">
    <property type="entry name" value="AdoMet_MTases"/>
    <property type="match status" value="1"/>
</dbReference>
<evidence type="ECO:0000256" key="3">
    <source>
        <dbReference type="SAM" id="MobiDB-lite"/>
    </source>
</evidence>
<organism evidence="5 6">
    <name type="scientific">Nocardioides jejuensis</name>
    <dbReference type="NCBI Taxonomy" id="2502782"/>
    <lineage>
        <taxon>Bacteria</taxon>
        <taxon>Bacillati</taxon>
        <taxon>Actinomycetota</taxon>
        <taxon>Actinomycetes</taxon>
        <taxon>Propionibacteriales</taxon>
        <taxon>Nocardioidaceae</taxon>
        <taxon>Nocardioides</taxon>
    </lineage>
</organism>
<proteinExistence type="predicted"/>
<comment type="caution">
    <text evidence="5">The sequence shown here is derived from an EMBL/GenBank/DDBJ whole genome shotgun (WGS) entry which is preliminary data.</text>
</comment>
<dbReference type="Pfam" id="PF13649">
    <property type="entry name" value="Methyltransf_25"/>
    <property type="match status" value="1"/>
</dbReference>
<gene>
    <name evidence="5" type="ORF">EPD65_06220</name>
</gene>
<dbReference type="InterPro" id="IPR029063">
    <property type="entry name" value="SAM-dependent_MTases_sf"/>
</dbReference>
<dbReference type="EMBL" id="SJZJ01000007">
    <property type="protein sequence ID" value="TCJ29890.1"/>
    <property type="molecule type" value="Genomic_DNA"/>
</dbReference>
<keyword evidence="1 5" id="KW-0489">Methyltransferase</keyword>
<accession>A0A4R1CFE9</accession>
<reference evidence="5 6" key="1">
    <citation type="submission" date="2019-03" db="EMBL/GenBank/DDBJ databases">
        <authorList>
            <person name="Kim M.K.M."/>
        </authorList>
    </citation>
    <scope>NUCLEOTIDE SEQUENCE [LARGE SCALE GENOMIC DNA]</scope>
    <source>
        <strain evidence="5 6">18JY15-6</strain>
    </source>
</reference>
<feature type="region of interest" description="Disordered" evidence="3">
    <location>
        <begin position="239"/>
        <end position="264"/>
    </location>
</feature>
<feature type="domain" description="Methyltransferase" evidence="4">
    <location>
        <begin position="34"/>
        <end position="120"/>
    </location>
</feature>
<dbReference type="GO" id="GO:0032259">
    <property type="term" value="P:methylation"/>
    <property type="evidence" value="ECO:0007669"/>
    <property type="project" value="UniProtKB-KW"/>
</dbReference>
<protein>
    <submittedName>
        <fullName evidence="5">Class I SAM-dependent methyltransferase</fullName>
    </submittedName>
</protein>
<dbReference type="InterPro" id="IPR041698">
    <property type="entry name" value="Methyltransf_25"/>
</dbReference>
<evidence type="ECO:0000259" key="4">
    <source>
        <dbReference type="Pfam" id="PF13649"/>
    </source>
</evidence>
<dbReference type="PANTHER" id="PTHR44942">
    <property type="entry name" value="METHYLTRANSF_11 DOMAIN-CONTAINING PROTEIN"/>
    <property type="match status" value="1"/>
</dbReference>
<dbReference type="GO" id="GO:0008168">
    <property type="term" value="F:methyltransferase activity"/>
    <property type="evidence" value="ECO:0007669"/>
    <property type="project" value="UniProtKB-KW"/>
</dbReference>
<keyword evidence="2 5" id="KW-0808">Transferase</keyword>